<dbReference type="PANTHER" id="PTHR40663">
    <property type="match status" value="1"/>
</dbReference>
<dbReference type="InterPro" id="IPR036388">
    <property type="entry name" value="WH-like_DNA-bd_sf"/>
</dbReference>
<dbReference type="AlphaFoldDB" id="A0A523RZJ0"/>
<dbReference type="Proteomes" id="UP000316360">
    <property type="component" value="Unassembled WGS sequence"/>
</dbReference>
<dbReference type="InterPro" id="IPR049159">
    <property type="entry name" value="PF0610-like_wHTH_N"/>
</dbReference>
<reference evidence="2 3" key="1">
    <citation type="submission" date="2019-03" db="EMBL/GenBank/DDBJ databases">
        <title>Metabolic potential of uncultured bacteria and archaea associated with petroleum seepage in deep-sea sediments.</title>
        <authorList>
            <person name="Dong X."/>
            <person name="Hubert C."/>
        </authorList>
    </citation>
    <scope>NUCLEOTIDE SEQUENCE [LARGE SCALE GENOMIC DNA]</scope>
    <source>
        <strain evidence="2">E44_bin7</strain>
    </source>
</reference>
<dbReference type="InterPro" id="IPR038767">
    <property type="entry name" value="PF0610-like"/>
</dbReference>
<evidence type="ECO:0000313" key="3">
    <source>
        <dbReference type="Proteomes" id="UP000316360"/>
    </source>
</evidence>
<proteinExistence type="predicted"/>
<dbReference type="Gene3D" id="1.10.10.10">
    <property type="entry name" value="Winged helix-like DNA-binding domain superfamily/Winged helix DNA-binding domain"/>
    <property type="match status" value="1"/>
</dbReference>
<dbReference type="InterPro" id="IPR036390">
    <property type="entry name" value="WH_DNA-bd_sf"/>
</dbReference>
<comment type="caution">
    <text evidence="2">The sequence shown here is derived from an EMBL/GenBank/DDBJ whole genome shotgun (WGS) entry which is preliminary data.</text>
</comment>
<evidence type="ECO:0000313" key="2">
    <source>
        <dbReference type="EMBL" id="TET11182.1"/>
    </source>
</evidence>
<dbReference type="PANTHER" id="PTHR40663:SF2">
    <property type="entry name" value="TRANSCRIPTIONAL REGULATOR"/>
    <property type="match status" value="1"/>
</dbReference>
<dbReference type="Pfam" id="PF21476">
    <property type="entry name" value="PF0610-like_N"/>
    <property type="match status" value="1"/>
</dbReference>
<dbReference type="EMBL" id="SOKJ01000173">
    <property type="protein sequence ID" value="TET11182.1"/>
    <property type="molecule type" value="Genomic_DNA"/>
</dbReference>
<feature type="domain" description="PF0610-like winged HTH N-terminal" evidence="1">
    <location>
        <begin position="3"/>
        <end position="52"/>
    </location>
</feature>
<sequence>MQTVRQRMIDLLSKREMSARELSQEIGIREKEVYDHLSHITRSAAAQRKKLIIQPCRCLVCGYVFENRKRFTPPGRCPRCKKSHLQRPMYWVS</sequence>
<gene>
    <name evidence="2" type="ORF">E3J84_03210</name>
</gene>
<evidence type="ECO:0000259" key="1">
    <source>
        <dbReference type="Pfam" id="PF21476"/>
    </source>
</evidence>
<name>A0A523RZJ0_UNCAE</name>
<protein>
    <submittedName>
        <fullName evidence="2">Transcriptional regulator</fullName>
    </submittedName>
</protein>
<organism evidence="2 3">
    <name type="scientific">Aerophobetes bacterium</name>
    <dbReference type="NCBI Taxonomy" id="2030807"/>
    <lineage>
        <taxon>Bacteria</taxon>
        <taxon>Candidatus Aerophobota</taxon>
    </lineage>
</organism>
<accession>A0A523RZJ0</accession>
<dbReference type="SUPFAM" id="SSF46785">
    <property type="entry name" value="Winged helix' DNA-binding domain"/>
    <property type="match status" value="1"/>
</dbReference>
<dbReference type="Gene3D" id="2.20.28.10">
    <property type="match status" value="1"/>
</dbReference>